<dbReference type="InterPro" id="IPR008854">
    <property type="entry name" value="TPMT"/>
</dbReference>
<keyword evidence="5" id="KW-0963">Cytoplasm</keyword>
<evidence type="ECO:0000313" key="12">
    <source>
        <dbReference type="RefSeq" id="XP_022089478.1"/>
    </source>
</evidence>
<dbReference type="RefSeq" id="XP_022089477.1">
    <property type="nucleotide sequence ID" value="XM_022233785.1"/>
</dbReference>
<dbReference type="PROSITE" id="PS51585">
    <property type="entry name" value="SAM_MT_TPMT"/>
    <property type="match status" value="1"/>
</dbReference>
<proteinExistence type="inferred from homology"/>
<dbReference type="Gene3D" id="3.40.50.150">
    <property type="entry name" value="Vaccinia Virus protein VP39"/>
    <property type="match status" value="1"/>
</dbReference>
<evidence type="ECO:0000313" key="10">
    <source>
        <dbReference type="RefSeq" id="XP_022089476.1"/>
    </source>
</evidence>
<evidence type="ECO:0000256" key="3">
    <source>
        <dbReference type="ARBA" id="ARBA00008145"/>
    </source>
</evidence>
<dbReference type="Proteomes" id="UP000694845">
    <property type="component" value="Unplaced"/>
</dbReference>
<dbReference type="KEGG" id="aplc:110978641"/>
<keyword evidence="9" id="KW-1185">Reference proteome</keyword>
<comment type="subcellular location">
    <subcellularLocation>
        <location evidence="2">Cytoplasm</location>
    </subcellularLocation>
</comment>
<reference evidence="10 11" key="1">
    <citation type="submission" date="2025-04" db="UniProtKB">
        <authorList>
            <consortium name="RefSeq"/>
        </authorList>
    </citation>
    <scope>IDENTIFICATION</scope>
</reference>
<comment type="catalytic activity">
    <reaction evidence="1">
        <text>S-adenosyl-L-methionine + a thiopurine = S-adenosyl-L-homocysteine + a thiopurine S-methylether.</text>
        <dbReference type="EC" id="2.1.1.67"/>
    </reaction>
</comment>
<evidence type="ECO:0000256" key="8">
    <source>
        <dbReference type="ARBA" id="ARBA00022691"/>
    </source>
</evidence>
<comment type="similarity">
    <text evidence="3">Belongs to the class I-like SAM-binding methyltransferase superfamily. TPMT family.</text>
</comment>
<accession>A0A8B7YAA4</accession>
<dbReference type="RefSeq" id="XP_022089478.1">
    <property type="nucleotide sequence ID" value="XM_022233786.1"/>
</dbReference>
<dbReference type="HAMAP" id="MF_00812">
    <property type="entry name" value="Thiopur_methtran"/>
    <property type="match status" value="1"/>
</dbReference>
<protein>
    <recommendedName>
        <fullName evidence="4">thiopurine S-methyltransferase</fullName>
        <ecNumber evidence="4">2.1.1.67</ecNumber>
    </recommendedName>
</protein>
<dbReference type="GO" id="GO:0008119">
    <property type="term" value="F:thiopurine S-methyltransferase activity"/>
    <property type="evidence" value="ECO:0007669"/>
    <property type="project" value="UniProtKB-EC"/>
</dbReference>
<dbReference type="RefSeq" id="XP_022089476.1">
    <property type="nucleotide sequence ID" value="XM_022233784.1"/>
</dbReference>
<dbReference type="PANTHER" id="PTHR10259">
    <property type="entry name" value="THIOPURINE S-METHYLTRANSFERASE"/>
    <property type="match status" value="1"/>
</dbReference>
<dbReference type="PANTHER" id="PTHR10259:SF11">
    <property type="entry name" value="THIOPURINE S-METHYLTRANSFERASE"/>
    <property type="match status" value="1"/>
</dbReference>
<evidence type="ECO:0000313" key="11">
    <source>
        <dbReference type="RefSeq" id="XP_022089477.1"/>
    </source>
</evidence>
<evidence type="ECO:0000256" key="2">
    <source>
        <dbReference type="ARBA" id="ARBA00004496"/>
    </source>
</evidence>
<keyword evidence="8" id="KW-0949">S-adenosyl-L-methionine</keyword>
<evidence type="ECO:0000256" key="7">
    <source>
        <dbReference type="ARBA" id="ARBA00022679"/>
    </source>
</evidence>
<dbReference type="SUPFAM" id="SSF53335">
    <property type="entry name" value="S-adenosyl-L-methionine-dependent methyltransferases"/>
    <property type="match status" value="1"/>
</dbReference>
<sequence>MAKVVDDEYWKRLWVEDNIGFHRSEVHPGLLKYIAEMTAGQEKCKIFVPLCGKSEDLKWLADRGHTVVGVELATLAIEAFFKENELDFTTSHVEGLSDADLYKSQDDSIFIYKADIFDLNKDIMGEFDCIWDRASLVALPRQDIQRYADLMRSILKSKGRCLLETVEYDQSKMNGPPFSTAVQTVEQLYAPFEITSVYGKASYGHDDCPSMRFHWKSHLLLTLPTASDWDIKPLEMSDWTNDMWRRAGLDVISGRIALLTRKR</sequence>
<evidence type="ECO:0000313" key="9">
    <source>
        <dbReference type="Proteomes" id="UP000694845"/>
    </source>
</evidence>
<evidence type="ECO:0000256" key="5">
    <source>
        <dbReference type="ARBA" id="ARBA00022490"/>
    </source>
</evidence>
<name>A0A8B7YAA4_ACAPL</name>
<dbReference type="EC" id="2.1.1.67" evidence="4"/>
<dbReference type="FunFam" id="3.40.50.150:FF:000101">
    <property type="entry name" value="Thiopurine S-methyltransferase"/>
    <property type="match status" value="1"/>
</dbReference>
<keyword evidence="6" id="KW-0489">Methyltransferase</keyword>
<dbReference type="InterPro" id="IPR029063">
    <property type="entry name" value="SAM-dependent_MTases_sf"/>
</dbReference>
<dbReference type="AlphaFoldDB" id="A0A8B7YAA4"/>
<gene>
    <name evidence="10 11 12" type="primary">LOC110978641</name>
</gene>
<keyword evidence="7" id="KW-0808">Transferase</keyword>
<evidence type="ECO:0000256" key="6">
    <source>
        <dbReference type="ARBA" id="ARBA00022603"/>
    </source>
</evidence>
<organism evidence="9 11">
    <name type="scientific">Acanthaster planci</name>
    <name type="common">Crown-of-thorns starfish</name>
    <dbReference type="NCBI Taxonomy" id="133434"/>
    <lineage>
        <taxon>Eukaryota</taxon>
        <taxon>Metazoa</taxon>
        <taxon>Echinodermata</taxon>
        <taxon>Eleutherozoa</taxon>
        <taxon>Asterozoa</taxon>
        <taxon>Asteroidea</taxon>
        <taxon>Valvatacea</taxon>
        <taxon>Valvatida</taxon>
        <taxon>Acanthasteridae</taxon>
        <taxon>Acanthaster</taxon>
    </lineage>
</organism>
<dbReference type="InterPro" id="IPR025835">
    <property type="entry name" value="Thiopurine_S-MeTrfase"/>
</dbReference>
<dbReference type="GO" id="GO:0005737">
    <property type="term" value="C:cytoplasm"/>
    <property type="evidence" value="ECO:0007669"/>
    <property type="project" value="UniProtKB-SubCell"/>
</dbReference>
<dbReference type="OrthoDB" id="276151at2759"/>
<evidence type="ECO:0000256" key="4">
    <source>
        <dbReference type="ARBA" id="ARBA00011905"/>
    </source>
</evidence>
<dbReference type="GeneID" id="110978641"/>
<evidence type="ECO:0000256" key="1">
    <source>
        <dbReference type="ARBA" id="ARBA00000903"/>
    </source>
</evidence>
<dbReference type="GO" id="GO:0032259">
    <property type="term" value="P:methylation"/>
    <property type="evidence" value="ECO:0007669"/>
    <property type="project" value="UniProtKB-KW"/>
</dbReference>
<dbReference type="Pfam" id="PF05724">
    <property type="entry name" value="TPMT"/>
    <property type="match status" value="1"/>
</dbReference>